<evidence type="ECO:0000313" key="8">
    <source>
        <dbReference type="Proteomes" id="UP000624703"/>
    </source>
</evidence>
<dbReference type="Pfam" id="PF00270">
    <property type="entry name" value="DEAD"/>
    <property type="match status" value="1"/>
</dbReference>
<dbReference type="GO" id="GO:0003676">
    <property type="term" value="F:nucleic acid binding"/>
    <property type="evidence" value="ECO:0007669"/>
    <property type="project" value="InterPro"/>
</dbReference>
<dbReference type="Pfam" id="PF12029">
    <property type="entry name" value="DUF3516"/>
    <property type="match status" value="1"/>
</dbReference>
<reference evidence="7" key="1">
    <citation type="submission" date="2021-01" db="EMBL/GenBank/DDBJ databases">
        <title>Modified the classification status of verrucomicrobia.</title>
        <authorList>
            <person name="Feng X."/>
        </authorList>
    </citation>
    <scope>NUCLEOTIDE SEQUENCE</scope>
    <source>
        <strain evidence="7">_KCTC 22039</strain>
    </source>
</reference>
<accession>A0A8J7ME98</accession>
<dbReference type="GO" id="GO:0005524">
    <property type="term" value="F:ATP binding"/>
    <property type="evidence" value="ECO:0007669"/>
    <property type="project" value="UniProtKB-KW"/>
</dbReference>
<keyword evidence="2" id="KW-0378">Hydrolase</keyword>
<dbReference type="InterPro" id="IPR011545">
    <property type="entry name" value="DEAD/DEAH_box_helicase_dom"/>
</dbReference>
<evidence type="ECO:0000256" key="2">
    <source>
        <dbReference type="ARBA" id="ARBA00022801"/>
    </source>
</evidence>
<evidence type="ECO:0000256" key="3">
    <source>
        <dbReference type="ARBA" id="ARBA00022806"/>
    </source>
</evidence>
<dbReference type="InterPro" id="IPR001650">
    <property type="entry name" value="Helicase_C-like"/>
</dbReference>
<dbReference type="Gene3D" id="3.40.50.300">
    <property type="entry name" value="P-loop containing nucleotide triphosphate hydrolases"/>
    <property type="match status" value="2"/>
</dbReference>
<comment type="caution">
    <text evidence="7">The sequence shown here is derived from an EMBL/GenBank/DDBJ whole genome shotgun (WGS) entry which is preliminary data.</text>
</comment>
<keyword evidence="8" id="KW-1185">Reference proteome</keyword>
<evidence type="ECO:0000313" key="7">
    <source>
        <dbReference type="EMBL" id="MBK1791676.1"/>
    </source>
</evidence>
<dbReference type="PANTHER" id="PTHR12131">
    <property type="entry name" value="ATP-DEPENDENT RNA AND DNA HELICASE"/>
    <property type="match status" value="1"/>
</dbReference>
<keyword evidence="1" id="KW-0547">Nucleotide-binding</keyword>
<dbReference type="EMBL" id="JAENIM010000041">
    <property type="protein sequence ID" value="MBK1791676.1"/>
    <property type="molecule type" value="Genomic_DNA"/>
</dbReference>
<dbReference type="SMART" id="SM00487">
    <property type="entry name" value="DEXDc"/>
    <property type="match status" value="1"/>
</dbReference>
<dbReference type="CDD" id="cd17921">
    <property type="entry name" value="DEXHc_Ski2"/>
    <property type="match status" value="1"/>
</dbReference>
<gene>
    <name evidence="7" type="ORF">JIN82_10985</name>
</gene>
<dbReference type="GO" id="GO:0016787">
    <property type="term" value="F:hydrolase activity"/>
    <property type="evidence" value="ECO:0007669"/>
    <property type="project" value="UniProtKB-KW"/>
</dbReference>
<dbReference type="RefSeq" id="WP_200311695.1">
    <property type="nucleotide sequence ID" value="NZ_JAENIM010000041.1"/>
</dbReference>
<proteinExistence type="predicted"/>
<dbReference type="SUPFAM" id="SSF52540">
    <property type="entry name" value="P-loop containing nucleoside triphosphate hydrolases"/>
    <property type="match status" value="1"/>
</dbReference>
<keyword evidence="3" id="KW-0347">Helicase</keyword>
<dbReference type="Proteomes" id="UP000624703">
    <property type="component" value="Unassembled WGS sequence"/>
</dbReference>
<dbReference type="SMART" id="SM00490">
    <property type="entry name" value="HELICc"/>
    <property type="match status" value="1"/>
</dbReference>
<evidence type="ECO:0000256" key="4">
    <source>
        <dbReference type="ARBA" id="ARBA00022840"/>
    </source>
</evidence>
<dbReference type="PROSITE" id="PS51194">
    <property type="entry name" value="HELICASE_CTER"/>
    <property type="match status" value="1"/>
</dbReference>
<dbReference type="InterPro" id="IPR021904">
    <property type="entry name" value="DUF3516"/>
</dbReference>
<evidence type="ECO:0000259" key="5">
    <source>
        <dbReference type="PROSITE" id="PS51192"/>
    </source>
</evidence>
<sequence length="848" mass="96076">MPTLQKPANAESLSADDILNLFLEYLLEIGVELYDHQEEAILEIFEGKNVILNTPTGSGKSMVALAMHFKGLCQGRKSYYTVPIKALANEKFLSLCKVFGPDNVGMITGDATVNPKAPVICCTAEILANVALREGGKAHVDDVIMDEFHYYSDLDRGWAWQAPLLTLPQSRFLLMSATIGDTQFFQDEIEQLTQAEVALVQSDQRPVPLEFDYSETVLQEKVVELVEANKAPVYLVHFTQRSCAESAQNLMSSNVCTKEEKKEIAEALKDANFRSPYGKEVSKLLRHGIGIHHAGLLPKYRILVEKLTQRGLLKVICGTDTLGVGVNVPIRSVLFTQLCKFDGSGTKILTVRDFKQIAGRAGRRGFDDVGYVVAQAPEHVIENIRAEEKAAASTKKRKVVKKKPPERGFVSWNEATFRKLIDAAPEPLVSRFITRHNILLNVLSREGEDGCGELKRIIESCHENDNRKAKLKKQSFALFRGLVQGGVLEIIPPAERTSLTKVKLHVDMQEDFTMNQALGLYLIDSIPLLDREAPDYSLNVLSLVEAILENPNMVLMAQENKLKRELINELKEDGVSYDDRMEQLEEVEWPKPGKDFIYNTFNDFIAKHPWVDAENIRPKSIAREMYENYQNFEDYIKEYGLERSEAVLLRHLSEVYKVLDQTVPPASFTEELDEAKEFLEEILRGVDSSLLDEWELLKNPERVVEESAASHPAKKQPYTRRKKEFQRALRHSAFSLVKELAHDRLSQLIEMIEPADEDGELWTVARLDPLMDEYFDQHDMMRLDPEARNAKHFYLDTESQPGKYLVEQVIVDGQGNNDWLIKLSVDLAKSDAEERPVVQLRSFGPIVG</sequence>
<organism evidence="7 8">
    <name type="scientific">Persicirhabdus sediminis</name>
    <dbReference type="NCBI Taxonomy" id="454144"/>
    <lineage>
        <taxon>Bacteria</taxon>
        <taxon>Pseudomonadati</taxon>
        <taxon>Verrucomicrobiota</taxon>
        <taxon>Verrucomicrobiia</taxon>
        <taxon>Verrucomicrobiales</taxon>
        <taxon>Verrucomicrobiaceae</taxon>
        <taxon>Persicirhabdus</taxon>
    </lineage>
</organism>
<dbReference type="PANTHER" id="PTHR12131:SF1">
    <property type="entry name" value="ATP-DEPENDENT RNA HELICASE SUPV3L1, MITOCHONDRIAL-RELATED"/>
    <property type="match status" value="1"/>
</dbReference>
<feature type="domain" description="Helicase ATP-binding" evidence="5">
    <location>
        <begin position="41"/>
        <end position="182"/>
    </location>
</feature>
<feature type="domain" description="Helicase C-terminal" evidence="6">
    <location>
        <begin position="217"/>
        <end position="400"/>
    </location>
</feature>
<keyword evidence="4" id="KW-0067">ATP-binding</keyword>
<evidence type="ECO:0000256" key="1">
    <source>
        <dbReference type="ARBA" id="ARBA00022741"/>
    </source>
</evidence>
<dbReference type="InterPro" id="IPR014001">
    <property type="entry name" value="Helicase_ATP-bd"/>
</dbReference>
<protein>
    <submittedName>
        <fullName evidence="7">DUF3516 domain-containing protein</fullName>
    </submittedName>
</protein>
<dbReference type="PROSITE" id="PS51192">
    <property type="entry name" value="HELICASE_ATP_BIND_1"/>
    <property type="match status" value="1"/>
</dbReference>
<dbReference type="InterPro" id="IPR050699">
    <property type="entry name" value="RNA-DNA_Helicase"/>
</dbReference>
<dbReference type="GO" id="GO:0004386">
    <property type="term" value="F:helicase activity"/>
    <property type="evidence" value="ECO:0007669"/>
    <property type="project" value="UniProtKB-KW"/>
</dbReference>
<name>A0A8J7ME98_9BACT</name>
<evidence type="ECO:0000259" key="6">
    <source>
        <dbReference type="PROSITE" id="PS51194"/>
    </source>
</evidence>
<dbReference type="AlphaFoldDB" id="A0A8J7ME98"/>
<dbReference type="InterPro" id="IPR027417">
    <property type="entry name" value="P-loop_NTPase"/>
</dbReference>